<dbReference type="PROSITE" id="PS00409">
    <property type="entry name" value="PROKAR_NTER_METHYL"/>
    <property type="match status" value="1"/>
</dbReference>
<keyword evidence="1" id="KW-1133">Transmembrane helix</keyword>
<keyword evidence="1" id="KW-0472">Membrane</keyword>
<proteinExistence type="predicted"/>
<dbReference type="NCBIfam" id="TIGR02523">
    <property type="entry name" value="type_IV_pilV"/>
    <property type="match status" value="1"/>
</dbReference>
<protein>
    <submittedName>
        <fullName evidence="2">Type IV pilus modification protein PilV</fullName>
    </submittedName>
</protein>
<reference evidence="2 3" key="1">
    <citation type="submission" date="2020-07" db="EMBL/GenBank/DDBJ databases">
        <title>Complete genome sequence of Chitinibacter sp. 2T18.</title>
        <authorList>
            <person name="Bae J.-W."/>
            <person name="Choi J.-W."/>
        </authorList>
    </citation>
    <scope>NUCLEOTIDE SEQUENCE [LARGE SCALE GENOMIC DNA]</scope>
    <source>
        <strain evidence="2 3">2T18</strain>
    </source>
</reference>
<keyword evidence="3" id="KW-1185">Reference proteome</keyword>
<dbReference type="NCBIfam" id="TIGR02532">
    <property type="entry name" value="IV_pilin_GFxxxE"/>
    <property type="match status" value="1"/>
</dbReference>
<dbReference type="InterPro" id="IPR013362">
    <property type="entry name" value="Pilus_4_PilV"/>
</dbReference>
<dbReference type="AlphaFoldDB" id="A0A7H9BPD4"/>
<dbReference type="Proteomes" id="UP000509597">
    <property type="component" value="Chromosome"/>
</dbReference>
<dbReference type="RefSeq" id="WP_179355700.1">
    <property type="nucleotide sequence ID" value="NZ_CP058627.1"/>
</dbReference>
<keyword evidence="1" id="KW-0812">Transmembrane</keyword>
<feature type="transmembrane region" description="Helical" evidence="1">
    <location>
        <begin position="7"/>
        <end position="29"/>
    </location>
</feature>
<accession>A0A7H9BPD4</accession>
<dbReference type="InterPro" id="IPR012902">
    <property type="entry name" value="N_methyl_site"/>
</dbReference>
<evidence type="ECO:0000256" key="1">
    <source>
        <dbReference type="SAM" id="Phobius"/>
    </source>
</evidence>
<organism evidence="2 3">
    <name type="scientific">Chitinibacter bivalviorum</name>
    <dbReference type="NCBI Taxonomy" id="2739434"/>
    <lineage>
        <taxon>Bacteria</taxon>
        <taxon>Pseudomonadati</taxon>
        <taxon>Pseudomonadota</taxon>
        <taxon>Betaproteobacteria</taxon>
        <taxon>Neisseriales</taxon>
        <taxon>Chitinibacteraceae</taxon>
        <taxon>Chitinibacter</taxon>
    </lineage>
</organism>
<evidence type="ECO:0000313" key="3">
    <source>
        <dbReference type="Proteomes" id="UP000509597"/>
    </source>
</evidence>
<dbReference type="Pfam" id="PF07963">
    <property type="entry name" value="N_methyl"/>
    <property type="match status" value="1"/>
</dbReference>
<dbReference type="KEGG" id="chiz:HQ393_13650"/>
<gene>
    <name evidence="2" type="primary">pilV</name>
    <name evidence="2" type="ORF">HQ393_13650</name>
</gene>
<evidence type="ECO:0000313" key="2">
    <source>
        <dbReference type="EMBL" id="QLG89204.1"/>
    </source>
</evidence>
<sequence>MKRQRGLSLIEVMVSILILALGLLGLAGLQTRAVIMNQSSYYRSIAADIGAELGDRIRANRTPFLASSDALPVRLPPDFSKCTQNSGDEDHITCQAQDTGHDVYLVSTEMTEWNSFLRSQLPNATYTLTSGAGQSTGFYRYTLTITWNDNRAAATGSQSTSYSTVLE</sequence>
<dbReference type="EMBL" id="CP058627">
    <property type="protein sequence ID" value="QLG89204.1"/>
    <property type="molecule type" value="Genomic_DNA"/>
</dbReference>
<name>A0A7H9BPD4_9NEIS</name>